<sequence>MEEILRLFPEFIRKKVQAKVGRKWGALQEIRFRLEQPIELVFDDQTEWIAGAKPSQKDGMHVLNQISQFSLYRLEDELREGYVTIEGGHRVGLAGKVNTLNGSVKAIQHIAFMNIRIAKEKIGAASVLLPFLYENTYFNTLLVGAPQTGKTTIIRDLTRLIASGWGNVPASKVAVIDERSEIGASLKGVPQHNLGFRTDVMDACPKAEGMMMMIRSMSPDVLVVDEIGSVQDVQAMMEAIHAGVTIICTIHGQTLDELKKRPSLQALFQQHVFDRIVVLDKWKRPGQINKIYNQKEENICRKSEVTPYEVGWGTSFSKYDNMDRIRNQ</sequence>
<dbReference type="SMART" id="SM00382">
    <property type="entry name" value="AAA"/>
    <property type="match status" value="1"/>
</dbReference>
<accession>A0A9W5U2Y7</accession>
<feature type="domain" description="AAA+ ATPase" evidence="3">
    <location>
        <begin position="136"/>
        <end position="284"/>
    </location>
</feature>
<dbReference type="RefSeq" id="WP_102415105.1">
    <property type="nucleotide sequence ID" value="NZ_BMJD01000070.1"/>
</dbReference>
<keyword evidence="1" id="KW-0547">Nucleotide-binding</keyword>
<gene>
    <name evidence="4" type="primary">spoIIIAA</name>
    <name evidence="4" type="ORF">GCM10011409_44040</name>
</gene>
<dbReference type="Pfam" id="PF19568">
    <property type="entry name" value="Spore_III_AA"/>
    <property type="match status" value="1"/>
</dbReference>
<organism evidence="4 5">
    <name type="scientific">Lentibacillus populi</name>
    <dbReference type="NCBI Taxonomy" id="1827502"/>
    <lineage>
        <taxon>Bacteria</taxon>
        <taxon>Bacillati</taxon>
        <taxon>Bacillota</taxon>
        <taxon>Bacilli</taxon>
        <taxon>Bacillales</taxon>
        <taxon>Bacillaceae</taxon>
        <taxon>Lentibacillus</taxon>
    </lineage>
</organism>
<reference evidence="4" key="2">
    <citation type="submission" date="2020-09" db="EMBL/GenBank/DDBJ databases">
        <authorList>
            <person name="Sun Q."/>
            <person name="Zhou Y."/>
        </authorList>
    </citation>
    <scope>NUCLEOTIDE SEQUENCE</scope>
    <source>
        <strain evidence="4">CGMCC 1.15454</strain>
    </source>
</reference>
<dbReference type="Proteomes" id="UP000621492">
    <property type="component" value="Unassembled WGS sequence"/>
</dbReference>
<dbReference type="PANTHER" id="PTHR20953">
    <property type="entry name" value="KINASE-RELATED"/>
    <property type="match status" value="1"/>
</dbReference>
<dbReference type="SUPFAM" id="SSF52540">
    <property type="entry name" value="P-loop containing nucleoside triphosphate hydrolases"/>
    <property type="match status" value="1"/>
</dbReference>
<evidence type="ECO:0000256" key="2">
    <source>
        <dbReference type="ARBA" id="ARBA00022840"/>
    </source>
</evidence>
<dbReference type="InterPro" id="IPR003593">
    <property type="entry name" value="AAA+_ATPase"/>
</dbReference>
<dbReference type="InterPro" id="IPR045735">
    <property type="entry name" value="Spore_III_AA_AAA+_ATPase"/>
</dbReference>
<proteinExistence type="predicted"/>
<protein>
    <submittedName>
        <fullName evidence="4">Stage III sporulation protein AA</fullName>
    </submittedName>
</protein>
<dbReference type="InterPro" id="IPR014217">
    <property type="entry name" value="Spore_III_AA"/>
</dbReference>
<dbReference type="AlphaFoldDB" id="A0A9W5U2Y7"/>
<dbReference type="GO" id="GO:0005524">
    <property type="term" value="F:ATP binding"/>
    <property type="evidence" value="ECO:0007669"/>
    <property type="project" value="UniProtKB-KW"/>
</dbReference>
<comment type="caution">
    <text evidence="4">The sequence shown here is derived from an EMBL/GenBank/DDBJ whole genome shotgun (WGS) entry which is preliminary data.</text>
</comment>
<evidence type="ECO:0000313" key="4">
    <source>
        <dbReference type="EMBL" id="GGB62034.1"/>
    </source>
</evidence>
<dbReference type="InterPro" id="IPR027417">
    <property type="entry name" value="P-loop_NTPase"/>
</dbReference>
<name>A0A9W5U2Y7_9BACI</name>
<dbReference type="Gene3D" id="3.40.50.300">
    <property type="entry name" value="P-loop containing nucleotide triphosphate hydrolases"/>
    <property type="match status" value="1"/>
</dbReference>
<evidence type="ECO:0000256" key="1">
    <source>
        <dbReference type="ARBA" id="ARBA00022741"/>
    </source>
</evidence>
<evidence type="ECO:0000259" key="3">
    <source>
        <dbReference type="SMART" id="SM00382"/>
    </source>
</evidence>
<dbReference type="PANTHER" id="PTHR20953:SF3">
    <property type="entry name" value="P-LOOP CONTAINING NUCLEOSIDE TRIPHOSPHATE HYDROLASES SUPERFAMILY PROTEIN"/>
    <property type="match status" value="1"/>
</dbReference>
<dbReference type="NCBIfam" id="TIGR02858">
    <property type="entry name" value="spore_III_AA"/>
    <property type="match status" value="1"/>
</dbReference>
<keyword evidence="5" id="KW-1185">Reference proteome</keyword>
<reference evidence="4" key="1">
    <citation type="journal article" date="2014" name="Int. J. Syst. Evol. Microbiol.">
        <title>Complete genome sequence of Corynebacterium casei LMG S-19264T (=DSM 44701T), isolated from a smear-ripened cheese.</title>
        <authorList>
            <consortium name="US DOE Joint Genome Institute (JGI-PGF)"/>
            <person name="Walter F."/>
            <person name="Albersmeier A."/>
            <person name="Kalinowski J."/>
            <person name="Ruckert C."/>
        </authorList>
    </citation>
    <scope>NUCLEOTIDE SEQUENCE</scope>
    <source>
        <strain evidence="4">CGMCC 1.15454</strain>
    </source>
</reference>
<dbReference type="EMBL" id="BMJD01000070">
    <property type="protein sequence ID" value="GGB62034.1"/>
    <property type="molecule type" value="Genomic_DNA"/>
</dbReference>
<keyword evidence="2" id="KW-0067">ATP-binding</keyword>
<evidence type="ECO:0000313" key="5">
    <source>
        <dbReference type="Proteomes" id="UP000621492"/>
    </source>
</evidence>